<dbReference type="Proteomes" id="UP000018458">
    <property type="component" value="Unassembled WGS sequence"/>
</dbReference>
<keyword evidence="6 14" id="KW-0808">Transferase</keyword>
<evidence type="ECO:0000256" key="4">
    <source>
        <dbReference type="ARBA" id="ARBA00022571"/>
    </source>
</evidence>
<name>E8LKP5_SUCHY</name>
<accession>E8LKP5</accession>
<dbReference type="EMBL" id="AEVO01000065">
    <property type="protein sequence ID" value="EFY06925.1"/>
    <property type="molecule type" value="Genomic_DNA"/>
</dbReference>
<evidence type="ECO:0000256" key="1">
    <source>
        <dbReference type="ARBA" id="ARBA00004828"/>
    </source>
</evidence>
<keyword evidence="4" id="KW-0055">Arginine biosynthesis</keyword>
<evidence type="ECO:0000256" key="5">
    <source>
        <dbReference type="ARBA" id="ARBA00022605"/>
    </source>
</evidence>
<sequence length="255" mass="27356">MPQNDIPVIKLSGKALENKAALKALFSAVRGKKVIFVHGGGVEVDALLKKLDLKTEKIDGIRVSPPEQMPYITAALAGLCNRYLQADAKACGLNPLGLIATDGNSVTLSAFGKKFGNVATALPENGEFLSLLLENKITPFIASVGIDEKGDMYNINADDVALAIARIFNAPLFFISDVKGVKDANGNIIENLSEEMAFELINQKVITDGMIVKVKTALDAAKLTHRPVFIASLTDPELISNLFSLRRIGTSFSAR</sequence>
<dbReference type="RefSeq" id="WP_009143483.1">
    <property type="nucleotide sequence ID" value="NZ_GL831001.1"/>
</dbReference>
<keyword evidence="15" id="KW-1185">Reference proteome</keyword>
<dbReference type="InterPro" id="IPR004662">
    <property type="entry name" value="AcgluKinase_fam"/>
</dbReference>
<keyword evidence="7" id="KW-0547">Nucleotide-binding</keyword>
<dbReference type="GO" id="GO:0005524">
    <property type="term" value="F:ATP binding"/>
    <property type="evidence" value="ECO:0007669"/>
    <property type="project" value="UniProtKB-KW"/>
</dbReference>
<evidence type="ECO:0000256" key="6">
    <source>
        <dbReference type="ARBA" id="ARBA00022679"/>
    </source>
</evidence>
<dbReference type="PIRSF" id="PIRSF000728">
    <property type="entry name" value="NAGK"/>
    <property type="match status" value="1"/>
</dbReference>
<evidence type="ECO:0000313" key="14">
    <source>
        <dbReference type="EMBL" id="EFY06925.1"/>
    </source>
</evidence>
<evidence type="ECO:0000259" key="13">
    <source>
        <dbReference type="Pfam" id="PF00696"/>
    </source>
</evidence>
<dbReference type="GO" id="GO:0006526">
    <property type="term" value="P:L-arginine biosynthetic process"/>
    <property type="evidence" value="ECO:0007669"/>
    <property type="project" value="UniProtKB-KW"/>
</dbReference>
<evidence type="ECO:0000256" key="9">
    <source>
        <dbReference type="ARBA" id="ARBA00022840"/>
    </source>
</evidence>
<dbReference type="EC" id="2.7.2.8" evidence="2"/>
<dbReference type="GO" id="GO:0003991">
    <property type="term" value="F:acetylglutamate kinase activity"/>
    <property type="evidence" value="ECO:0007669"/>
    <property type="project" value="UniProtKB-EC"/>
</dbReference>
<evidence type="ECO:0000313" key="15">
    <source>
        <dbReference type="Proteomes" id="UP000018458"/>
    </source>
</evidence>
<dbReference type="OrthoDB" id="5915023at2"/>
<dbReference type="NCBIfam" id="TIGR00761">
    <property type="entry name" value="argB"/>
    <property type="match status" value="1"/>
</dbReference>
<comment type="caution">
    <text evidence="14">The sequence shown here is derived from an EMBL/GenBank/DDBJ whole genome shotgun (WGS) entry which is preliminary data.</text>
</comment>
<dbReference type="HOGENOM" id="CLU_053680_1_1_6"/>
<proteinExistence type="predicted"/>
<dbReference type="Gene3D" id="3.40.1160.10">
    <property type="entry name" value="Acetylglutamate kinase-like"/>
    <property type="match status" value="1"/>
</dbReference>
<evidence type="ECO:0000256" key="12">
    <source>
        <dbReference type="ARBA" id="ARBA00048141"/>
    </source>
</evidence>
<dbReference type="eggNOG" id="COG0548">
    <property type="taxonomic scope" value="Bacteria"/>
</dbReference>
<dbReference type="PANTHER" id="PTHR23342:SF0">
    <property type="entry name" value="N-ACETYLGLUTAMATE SYNTHASE, MITOCHONDRIAL"/>
    <property type="match status" value="1"/>
</dbReference>
<reference evidence="14 15" key="1">
    <citation type="submission" date="2011-01" db="EMBL/GenBank/DDBJ databases">
        <authorList>
            <person name="Weinstock G."/>
            <person name="Sodergren E."/>
            <person name="Clifton S."/>
            <person name="Fulton L."/>
            <person name="Fulton B."/>
            <person name="Courtney L."/>
            <person name="Fronick C."/>
            <person name="Harrison M."/>
            <person name="Strong C."/>
            <person name="Farmer C."/>
            <person name="Delahaunty K."/>
            <person name="Markovic C."/>
            <person name="Hall O."/>
            <person name="Minx P."/>
            <person name="Tomlinson C."/>
            <person name="Mitreva M."/>
            <person name="Hou S."/>
            <person name="Chen J."/>
            <person name="Wollam A."/>
            <person name="Pepin K.H."/>
            <person name="Johnson M."/>
            <person name="Bhonagiri V."/>
            <person name="Zhang X."/>
            <person name="Suruliraj S."/>
            <person name="Warren W."/>
            <person name="Chinwalla A."/>
            <person name="Mardis E.R."/>
            <person name="Wilson R.K."/>
        </authorList>
    </citation>
    <scope>NUCLEOTIDE SEQUENCE [LARGE SCALE GENOMIC DNA]</scope>
    <source>
        <strain evidence="15">DSM 22608 / JCM 16073 / KCTC 15190 / YIT 12066</strain>
    </source>
</reference>
<dbReference type="InterPro" id="IPR036393">
    <property type="entry name" value="AceGlu_kinase-like_sf"/>
</dbReference>
<keyword evidence="5" id="KW-0028">Amino-acid biosynthesis</keyword>
<keyword evidence="9" id="KW-0067">ATP-binding</keyword>
<dbReference type="InterPro" id="IPR001048">
    <property type="entry name" value="Asp/Glu/Uridylate_kinase"/>
</dbReference>
<comment type="catalytic activity">
    <reaction evidence="12">
        <text>N-acetyl-L-glutamate + ATP = N-acetyl-L-glutamyl 5-phosphate + ADP</text>
        <dbReference type="Rhea" id="RHEA:14629"/>
        <dbReference type="ChEBI" id="CHEBI:30616"/>
        <dbReference type="ChEBI" id="CHEBI:44337"/>
        <dbReference type="ChEBI" id="CHEBI:57936"/>
        <dbReference type="ChEBI" id="CHEBI:456216"/>
        <dbReference type="EC" id="2.7.2.8"/>
    </reaction>
</comment>
<dbReference type="STRING" id="762983.HMPREF9444_01288"/>
<dbReference type="SUPFAM" id="SSF53633">
    <property type="entry name" value="Carbamate kinase-like"/>
    <property type="match status" value="1"/>
</dbReference>
<evidence type="ECO:0000256" key="3">
    <source>
        <dbReference type="ARBA" id="ARBA00021197"/>
    </source>
</evidence>
<organism evidence="14 15">
    <name type="scientific">Succinatimonas hippei (strain DSM 22608 / JCM 16073 / KCTC 15190 / YIT 12066)</name>
    <dbReference type="NCBI Taxonomy" id="762983"/>
    <lineage>
        <taxon>Bacteria</taxon>
        <taxon>Pseudomonadati</taxon>
        <taxon>Pseudomonadota</taxon>
        <taxon>Gammaproteobacteria</taxon>
        <taxon>Aeromonadales</taxon>
        <taxon>Succinivibrionaceae</taxon>
        <taxon>Succinatimonas</taxon>
    </lineage>
</organism>
<dbReference type="Pfam" id="PF00696">
    <property type="entry name" value="AA_kinase"/>
    <property type="match status" value="1"/>
</dbReference>
<evidence type="ECO:0000256" key="7">
    <source>
        <dbReference type="ARBA" id="ARBA00022741"/>
    </source>
</evidence>
<dbReference type="AlphaFoldDB" id="E8LKP5"/>
<feature type="domain" description="Aspartate/glutamate/uridylate kinase" evidence="13">
    <location>
        <begin position="7"/>
        <end position="232"/>
    </location>
</feature>
<comment type="pathway">
    <text evidence="1">Amino-acid biosynthesis; L-arginine biosynthesis; N(2)-acetyl-L-ornithine from L-glutamate: step 2/4.</text>
</comment>
<keyword evidence="8 14" id="KW-0418">Kinase</keyword>
<evidence type="ECO:0000256" key="2">
    <source>
        <dbReference type="ARBA" id="ARBA00013065"/>
    </source>
</evidence>
<gene>
    <name evidence="14" type="primary">argB</name>
    <name evidence="14" type="ORF">HMPREF9444_01288</name>
</gene>
<evidence type="ECO:0000256" key="11">
    <source>
        <dbReference type="ARBA" id="ARBA00030639"/>
    </source>
</evidence>
<dbReference type="PANTHER" id="PTHR23342">
    <property type="entry name" value="N-ACETYLGLUTAMATE SYNTHASE"/>
    <property type="match status" value="1"/>
</dbReference>
<evidence type="ECO:0000256" key="8">
    <source>
        <dbReference type="ARBA" id="ARBA00022777"/>
    </source>
</evidence>
<evidence type="ECO:0000256" key="10">
    <source>
        <dbReference type="ARBA" id="ARBA00030178"/>
    </source>
</evidence>
<protein>
    <recommendedName>
        <fullName evidence="3">Acetylglutamate kinase</fullName>
        <ecNumber evidence="2">2.7.2.8</ecNumber>
    </recommendedName>
    <alternativeName>
        <fullName evidence="10">N-acetyl-L-glutamate 5-phosphotransferase</fullName>
    </alternativeName>
    <alternativeName>
        <fullName evidence="11">NAG kinase</fullName>
    </alternativeName>
</protein>
<dbReference type="GO" id="GO:0005737">
    <property type="term" value="C:cytoplasm"/>
    <property type="evidence" value="ECO:0007669"/>
    <property type="project" value="InterPro"/>
</dbReference>